<reference evidence="2" key="1">
    <citation type="submission" date="2016-10" db="EMBL/GenBank/DDBJ databases">
        <authorList>
            <person name="Varghese N."/>
            <person name="Submissions S."/>
        </authorList>
    </citation>
    <scope>NUCLEOTIDE SEQUENCE [LARGE SCALE GENOMIC DNA]</scope>
    <source>
        <strain evidence="2">CGMCC 4.7038</strain>
    </source>
</reference>
<dbReference type="Proteomes" id="UP000198707">
    <property type="component" value="Unassembled WGS sequence"/>
</dbReference>
<protein>
    <submittedName>
        <fullName evidence="1">Uncharacterized protein</fullName>
    </submittedName>
</protein>
<dbReference type="STRING" id="1144548.SAMN05443287_1018"/>
<organism evidence="1 2">
    <name type="scientific">Micromonospora phaseoli</name>
    <dbReference type="NCBI Taxonomy" id="1144548"/>
    <lineage>
        <taxon>Bacteria</taxon>
        <taxon>Bacillati</taxon>
        <taxon>Actinomycetota</taxon>
        <taxon>Actinomycetes</taxon>
        <taxon>Micromonosporales</taxon>
        <taxon>Micromonosporaceae</taxon>
        <taxon>Micromonospora</taxon>
    </lineage>
</organism>
<evidence type="ECO:0000313" key="2">
    <source>
        <dbReference type="Proteomes" id="UP000198707"/>
    </source>
</evidence>
<keyword evidence="2" id="KW-1185">Reference proteome</keyword>
<gene>
    <name evidence="1" type="ORF">SAMN05443287_1018</name>
</gene>
<accession>A0A1H6RFQ0</accession>
<evidence type="ECO:0000313" key="1">
    <source>
        <dbReference type="EMBL" id="SEI50012.1"/>
    </source>
</evidence>
<dbReference type="AlphaFoldDB" id="A0A1H6RFQ0"/>
<dbReference type="EMBL" id="FNYV01000001">
    <property type="protein sequence ID" value="SEI50012.1"/>
    <property type="molecule type" value="Genomic_DNA"/>
</dbReference>
<proteinExistence type="predicted"/>
<name>A0A1H6RFQ0_9ACTN</name>
<sequence length="127" mass="14655">MADHGNVLSLSDWLERDAPRRAEAVPDVYRNQARGVGTLETLTDPEANHWGGWKNPECEVWAGALNHADLDALLAQLRAVPWRYPQQVQVFLMDQEESYFRLYMFRDGTWHQYAPPPPPDADDQHAW</sequence>